<sequence>MYNNWMLFLFPALLFATYAQIKVSASFNKYLMVANRSGYTGKEVARMILDRNGLYDVRIESVGGQLTDHYDPRTKVIRLSRDVYNGDSIAAVSIAAHETGHAIQHSEGYFPLILRNNIAPIVGLSSRFVWIFILLGLLIEPFLFEVGVMLYLAIVLFQVITLPVEYNASKRALYQLEDNGIILNEERSAAKEVLSAAALTYVAATLVAIGQLLRLLSMSNRRRD</sequence>
<keyword evidence="1" id="KW-0812">Transmembrane</keyword>
<evidence type="ECO:0000256" key="1">
    <source>
        <dbReference type="SAM" id="Phobius"/>
    </source>
</evidence>
<dbReference type="PANTHER" id="PTHR36434">
    <property type="entry name" value="MEMBRANE PROTEASE YUGP-RELATED"/>
    <property type="match status" value="1"/>
</dbReference>
<feature type="transmembrane region" description="Helical" evidence="1">
    <location>
        <begin position="118"/>
        <end position="139"/>
    </location>
</feature>
<reference evidence="2 3" key="1">
    <citation type="submission" date="2019-03" db="EMBL/GenBank/DDBJ databases">
        <title>Genomic Encyclopedia of Type Strains, Phase IV (KMG-IV): sequencing the most valuable type-strain genomes for metagenomic binning, comparative biology and taxonomic classification.</title>
        <authorList>
            <person name="Goeker M."/>
        </authorList>
    </citation>
    <scope>NUCLEOTIDE SEQUENCE [LARGE SCALE GENOMIC DNA]</scope>
    <source>
        <strain evidence="2 3">DSM 26752</strain>
    </source>
</reference>
<accession>A0A4R3KVE4</accession>
<gene>
    <name evidence="2" type="ORF">EDD65_10574</name>
</gene>
<dbReference type="OrthoDB" id="9784298at2"/>
<dbReference type="AlphaFoldDB" id="A0A4R3KVE4"/>
<dbReference type="Pfam" id="PF04298">
    <property type="entry name" value="Zn_peptidase_2"/>
    <property type="match status" value="1"/>
</dbReference>
<name>A0A4R3KVE4_9FIRM</name>
<evidence type="ECO:0008006" key="4">
    <source>
        <dbReference type="Google" id="ProtNLM"/>
    </source>
</evidence>
<protein>
    <recommendedName>
        <fullName evidence="4">Zn-dependent protease</fullName>
    </recommendedName>
</protein>
<comment type="caution">
    <text evidence="2">The sequence shown here is derived from an EMBL/GenBank/DDBJ whole genome shotgun (WGS) entry which is preliminary data.</text>
</comment>
<evidence type="ECO:0000313" key="3">
    <source>
        <dbReference type="Proteomes" id="UP000294567"/>
    </source>
</evidence>
<proteinExistence type="predicted"/>
<feature type="transmembrane region" description="Helical" evidence="1">
    <location>
        <begin position="193"/>
        <end position="213"/>
    </location>
</feature>
<keyword evidence="1" id="KW-0472">Membrane</keyword>
<dbReference type="RefSeq" id="WP_132027124.1">
    <property type="nucleotide sequence ID" value="NZ_CP068564.1"/>
</dbReference>
<dbReference type="PANTHER" id="PTHR36434:SF1">
    <property type="entry name" value="MEMBRANE PROTEASE YUGP-RELATED"/>
    <property type="match status" value="1"/>
</dbReference>
<keyword evidence="1" id="KW-1133">Transmembrane helix</keyword>
<dbReference type="InterPro" id="IPR007395">
    <property type="entry name" value="Zn_peptidase_2"/>
</dbReference>
<dbReference type="EMBL" id="SMAE01000005">
    <property type="protein sequence ID" value="TCS89601.1"/>
    <property type="molecule type" value="Genomic_DNA"/>
</dbReference>
<keyword evidence="3" id="KW-1185">Reference proteome</keyword>
<evidence type="ECO:0000313" key="2">
    <source>
        <dbReference type="EMBL" id="TCS89601.1"/>
    </source>
</evidence>
<organism evidence="2 3">
    <name type="scientific">Keratinibaculum paraultunense</name>
    <dbReference type="NCBI Taxonomy" id="1278232"/>
    <lineage>
        <taxon>Bacteria</taxon>
        <taxon>Bacillati</taxon>
        <taxon>Bacillota</taxon>
        <taxon>Tissierellia</taxon>
        <taxon>Tissierellales</taxon>
        <taxon>Tepidimicrobiaceae</taxon>
        <taxon>Keratinibaculum</taxon>
    </lineage>
</organism>
<dbReference type="Proteomes" id="UP000294567">
    <property type="component" value="Unassembled WGS sequence"/>
</dbReference>